<dbReference type="PANTHER" id="PTHR42921">
    <property type="entry name" value="ACETOACETYL-COA SYNTHETASE"/>
    <property type="match status" value="1"/>
</dbReference>
<dbReference type="Gene3D" id="3.40.50.12780">
    <property type="entry name" value="N-terminal domain of ligase-like"/>
    <property type="match status" value="1"/>
</dbReference>
<evidence type="ECO:0000256" key="2">
    <source>
        <dbReference type="ARBA" id="ARBA00022598"/>
    </source>
</evidence>
<name>A0ABM7F1N8_9ACTN</name>
<dbReference type="EMBL" id="AP018448">
    <property type="protein sequence ID" value="BBC29660.1"/>
    <property type="molecule type" value="Genomic_DNA"/>
</dbReference>
<dbReference type="InterPro" id="IPR000873">
    <property type="entry name" value="AMP-dep_synth/lig_dom"/>
</dbReference>
<dbReference type="RefSeq" id="WP_286247816.1">
    <property type="nucleotide sequence ID" value="NZ_AP018448.1"/>
</dbReference>
<dbReference type="PROSITE" id="PS00455">
    <property type="entry name" value="AMP_BINDING"/>
    <property type="match status" value="1"/>
</dbReference>
<dbReference type="Gene3D" id="3.30.300.30">
    <property type="match status" value="1"/>
</dbReference>
<evidence type="ECO:0000256" key="1">
    <source>
        <dbReference type="ARBA" id="ARBA00006432"/>
    </source>
</evidence>
<dbReference type="Pfam" id="PF16177">
    <property type="entry name" value="ACAS_N"/>
    <property type="match status" value="1"/>
</dbReference>
<evidence type="ECO:0000256" key="4">
    <source>
        <dbReference type="ARBA" id="ARBA00022840"/>
    </source>
</evidence>
<reference evidence="8 9" key="1">
    <citation type="journal article" date="2010" name="ChemBioChem">
        <title>Cloning and characterization of the biosynthetic gene cluster of 16-membered macrolide antibiotic FD-891: involvement of a dual functional cytochrome P450 monooxygenase catalyzing epoxidation and hydroxylation.</title>
        <authorList>
            <person name="Kudo F."/>
            <person name="Motegi A."/>
            <person name="Mizoue K."/>
            <person name="Eguchi T."/>
        </authorList>
    </citation>
    <scope>NUCLEOTIDE SEQUENCE [LARGE SCALE GENOMIC DNA]</scope>
    <source>
        <strain evidence="8 9">A-8890</strain>
    </source>
</reference>
<protein>
    <submittedName>
        <fullName evidence="8">Acetoacetate-CoA ligase</fullName>
    </submittedName>
</protein>
<evidence type="ECO:0000313" key="8">
    <source>
        <dbReference type="EMBL" id="BBC29660.1"/>
    </source>
</evidence>
<comment type="similarity">
    <text evidence="1">Belongs to the ATP-dependent AMP-binding enzyme family.</text>
</comment>
<evidence type="ECO:0000256" key="5">
    <source>
        <dbReference type="SAM" id="MobiDB-lite"/>
    </source>
</evidence>
<keyword evidence="2 8" id="KW-0436">Ligase</keyword>
<dbReference type="NCBIfam" id="TIGR01217">
    <property type="entry name" value="ac_ac_CoA_syn"/>
    <property type="match status" value="1"/>
</dbReference>
<dbReference type="Proteomes" id="UP001321542">
    <property type="component" value="Chromosome"/>
</dbReference>
<dbReference type="NCBIfam" id="NF002937">
    <property type="entry name" value="PRK03584.1"/>
    <property type="match status" value="1"/>
</dbReference>
<dbReference type="InterPro" id="IPR005914">
    <property type="entry name" value="Acac_CoA_synth"/>
</dbReference>
<evidence type="ECO:0000313" key="9">
    <source>
        <dbReference type="Proteomes" id="UP001321542"/>
    </source>
</evidence>
<sequence>MDVKAAAGSYAPDPKAGAADEPVTVAEGELLWTPGPRRVAEANLTSFLDWLARECGRRFDGYDELWRWSVTDLPGFWGALWDYFDIRSATPYSEVLGSRDMPGAQWFPGARLNYAEHVLRHERPGADALLFCSEGAAPAGVPWEDFAGRVRILATRLRALGVRPGDRVCGYLPNVPQAAIAMLATTAVGAVWAGASPDFGSRGVVDRFSQLGPKVLFCVDGYRYGGKTFDRRAEARLIAEALPGLEHVIHLPSPVHGETRPVVDGGHPWADLLWDDVLDHPPVSAEDFAFEHVPFDHPLWVLFSSGTTGLPKAIVHGHGGILLEQLKLQTFHMDLREGDRPLFFTTTGWMMWNFLISSLLVGACPVLYDGNPAHPEPDVLWRIAQDTRTTFFGASPAYVDLMSKAGIVPGERYDLSALRTVMPAGSPVSPQCTAWFHRNVKADLWVATGSGGTDCCTGFVGGVPTLPVYAGEMQARSLGVAAYAYDESGRGVVDEVGELVISEPLPSMPVTFWGPDGDERYRRSYFGDFPGVWRHGDFFKVNARGGCFVLGRSDATLNRQGVRIGTAEIYRVVEALDEVAAALIVSLDLPDEKFFMPLFVALKEGRTLDAGIEDTIRARLRREYSPRHVPDRIIQVPAVPTTLTGKKLEVPARRILLGTPVEEAADRSAVADPRALDALAEYTRTQRDYPLAAPAVATAAAAGAV</sequence>
<dbReference type="GO" id="GO:0016874">
    <property type="term" value="F:ligase activity"/>
    <property type="evidence" value="ECO:0007669"/>
    <property type="project" value="UniProtKB-KW"/>
</dbReference>
<keyword evidence="9" id="KW-1185">Reference proteome</keyword>
<organism evidence="8 9">
    <name type="scientific">Streptomyces graminofaciens</name>
    <dbReference type="NCBI Taxonomy" id="68212"/>
    <lineage>
        <taxon>Bacteria</taxon>
        <taxon>Bacillati</taxon>
        <taxon>Actinomycetota</taxon>
        <taxon>Actinomycetes</taxon>
        <taxon>Kitasatosporales</taxon>
        <taxon>Streptomycetaceae</taxon>
        <taxon>Streptomyces</taxon>
    </lineage>
</organism>
<keyword evidence="3" id="KW-0547">Nucleotide-binding</keyword>
<dbReference type="SUPFAM" id="SSF56801">
    <property type="entry name" value="Acetyl-CoA synthetase-like"/>
    <property type="match status" value="1"/>
</dbReference>
<proteinExistence type="inferred from homology"/>
<gene>
    <name evidence="8" type="ORF">SGFS_009540</name>
</gene>
<evidence type="ECO:0000259" key="7">
    <source>
        <dbReference type="Pfam" id="PF16177"/>
    </source>
</evidence>
<dbReference type="InterPro" id="IPR045851">
    <property type="entry name" value="AMP-bd_C_sf"/>
</dbReference>
<dbReference type="InterPro" id="IPR042099">
    <property type="entry name" value="ANL_N_sf"/>
</dbReference>
<reference evidence="8 9" key="2">
    <citation type="journal article" date="2023" name="ChemBioChem">
        <title>Acyltransferase Domain Exchange between Two Independent Type I Polyketide Synthases in the Same Producer Strain of Macrolide Antibiotics.</title>
        <authorList>
            <person name="Kudo F."/>
            <person name="Kishikawa K."/>
            <person name="Tsuboi K."/>
            <person name="Kido T."/>
            <person name="Usui T."/>
            <person name="Hashimoto J."/>
            <person name="Shin-Ya K."/>
            <person name="Miyanaga A."/>
            <person name="Eguchi T."/>
        </authorList>
    </citation>
    <scope>NUCLEOTIDE SEQUENCE [LARGE SCALE GENOMIC DNA]</scope>
    <source>
        <strain evidence="8 9">A-8890</strain>
    </source>
</reference>
<feature type="domain" description="AMP-dependent synthetase/ligase" evidence="6">
    <location>
        <begin position="142"/>
        <end position="504"/>
    </location>
</feature>
<dbReference type="InterPro" id="IPR020845">
    <property type="entry name" value="AMP-binding_CS"/>
</dbReference>
<evidence type="ECO:0000259" key="6">
    <source>
        <dbReference type="Pfam" id="PF00501"/>
    </source>
</evidence>
<dbReference type="InterPro" id="IPR032387">
    <property type="entry name" value="ACAS_N"/>
</dbReference>
<dbReference type="PANTHER" id="PTHR42921:SF1">
    <property type="entry name" value="ACETOACETYL-COA SYNTHETASE"/>
    <property type="match status" value="1"/>
</dbReference>
<keyword evidence="4" id="KW-0067">ATP-binding</keyword>
<feature type="domain" description="Acetyl-coenzyme A synthetase N-terminal" evidence="7">
    <location>
        <begin position="62"/>
        <end position="117"/>
    </location>
</feature>
<feature type="region of interest" description="Disordered" evidence="5">
    <location>
        <begin position="1"/>
        <end position="20"/>
    </location>
</feature>
<accession>A0ABM7F1N8</accession>
<evidence type="ECO:0000256" key="3">
    <source>
        <dbReference type="ARBA" id="ARBA00022741"/>
    </source>
</evidence>
<dbReference type="Pfam" id="PF00501">
    <property type="entry name" value="AMP-binding"/>
    <property type="match status" value="1"/>
</dbReference>